<feature type="region of interest" description="Disordered" evidence="1">
    <location>
        <begin position="16"/>
        <end position="47"/>
    </location>
</feature>
<keyword evidence="4" id="KW-1185">Reference proteome</keyword>
<dbReference type="CDD" id="cd07344">
    <property type="entry name" value="M48_yhfN_like"/>
    <property type="match status" value="1"/>
</dbReference>
<dbReference type="RefSeq" id="WP_061499921.1">
    <property type="nucleotide sequence ID" value="NZ_CP010951.1"/>
</dbReference>
<dbReference type="PATRIC" id="fig|94132.3.peg.2482"/>
<sequence>MHRLLQLTLDFFDSVDAAPVPGPKTKEPRKRPAEPPSAAPTTPAPRLDEILQPASFRHPRANREAVLGDSVVAFEFRRAKRRNIGFMVGPEGLTVSAPNWVPLYEVDAAVRSKSPWILRKLGDAHERQQRVESARIDWREGATFPYLGEPVSVVLDPRHAFKEVGGILQPAEGGLPGEPRHALHIGLPHHAEPAQIRDAAQAWLMRQAKRVFTERLDHIAPQLAVRWRKLVLSNAGTRWGTAHSDGLIRLNWRLIHFRLPVIDYVVAHELSHLRVMDHSPRFWDTVATVVPDYAQLRGQLKDEALPTW</sequence>
<dbReference type="EMBL" id="CP010951">
    <property type="protein sequence ID" value="AMO23521.1"/>
    <property type="molecule type" value="Genomic_DNA"/>
</dbReference>
<dbReference type="PANTHER" id="PTHR30399">
    <property type="entry name" value="UNCHARACTERIZED PROTEIN YGJP"/>
    <property type="match status" value="1"/>
</dbReference>
<gene>
    <name evidence="3" type="ORF">UC35_12235</name>
</gene>
<accession>A0A127JU71</accession>
<evidence type="ECO:0000313" key="3">
    <source>
        <dbReference type="EMBL" id="AMO23521.1"/>
    </source>
</evidence>
<reference evidence="3 4" key="1">
    <citation type="journal article" date="2014" name="Int. J. Syst. Evol. Microbiol.">
        <title>Ramlibacter solisilvae sp. nov., isolated from forest soil, and emended description of the genus Ramlibacter.</title>
        <authorList>
            <person name="Lee H.J."/>
            <person name="Lee S.H."/>
            <person name="Lee S.S."/>
            <person name="Lee J.S."/>
            <person name="Kim Y."/>
            <person name="Kim S.C."/>
            <person name="Jeon C.O."/>
        </authorList>
    </citation>
    <scope>NUCLEOTIDE SEQUENCE [LARGE SCALE GENOMIC DNA]</scope>
    <source>
        <strain evidence="3 4">5-10</strain>
    </source>
</reference>
<protein>
    <submittedName>
        <fullName evidence="3">Metal-dependent hydrolase</fullName>
    </submittedName>
</protein>
<dbReference type="OrthoDB" id="9811177at2"/>
<name>A0A127JU71_9BURK</name>
<evidence type="ECO:0000259" key="2">
    <source>
        <dbReference type="Pfam" id="PF01863"/>
    </source>
</evidence>
<evidence type="ECO:0000256" key="1">
    <source>
        <dbReference type="SAM" id="MobiDB-lite"/>
    </source>
</evidence>
<feature type="compositionally biased region" description="Basic and acidic residues" evidence="1">
    <location>
        <begin position="24"/>
        <end position="33"/>
    </location>
</feature>
<dbReference type="Proteomes" id="UP000070433">
    <property type="component" value="Chromosome"/>
</dbReference>
<organism evidence="3 4">
    <name type="scientific">Ramlibacter tataouinensis</name>
    <dbReference type="NCBI Taxonomy" id="94132"/>
    <lineage>
        <taxon>Bacteria</taxon>
        <taxon>Pseudomonadati</taxon>
        <taxon>Pseudomonadota</taxon>
        <taxon>Betaproteobacteria</taxon>
        <taxon>Burkholderiales</taxon>
        <taxon>Comamonadaceae</taxon>
        <taxon>Ramlibacter</taxon>
    </lineage>
</organism>
<evidence type="ECO:0000313" key="4">
    <source>
        <dbReference type="Proteomes" id="UP000070433"/>
    </source>
</evidence>
<dbReference type="InterPro" id="IPR002725">
    <property type="entry name" value="YgjP-like_metallopeptidase"/>
</dbReference>
<keyword evidence="3" id="KW-0378">Hydrolase</keyword>
<dbReference type="Gene3D" id="3.30.2010.10">
    <property type="entry name" value="Metalloproteases ('zincins'), catalytic domain"/>
    <property type="match status" value="1"/>
</dbReference>
<dbReference type="AlphaFoldDB" id="A0A127JU71"/>
<dbReference type="Pfam" id="PF01863">
    <property type="entry name" value="YgjP-like"/>
    <property type="match status" value="1"/>
</dbReference>
<dbReference type="GO" id="GO:0016787">
    <property type="term" value="F:hydrolase activity"/>
    <property type="evidence" value="ECO:0007669"/>
    <property type="project" value="UniProtKB-KW"/>
</dbReference>
<dbReference type="PANTHER" id="PTHR30399:SF1">
    <property type="entry name" value="UTP PYROPHOSPHATASE"/>
    <property type="match status" value="1"/>
</dbReference>
<feature type="domain" description="YgjP-like metallopeptidase" evidence="2">
    <location>
        <begin position="82"/>
        <end position="302"/>
    </location>
</feature>
<proteinExistence type="predicted"/>
<dbReference type="InterPro" id="IPR053136">
    <property type="entry name" value="UTP_pyrophosphatase-like"/>
</dbReference>